<evidence type="ECO:0000256" key="1">
    <source>
        <dbReference type="SAM" id="SignalP"/>
    </source>
</evidence>
<dbReference type="AlphaFoldDB" id="A0A2A4XHM4"/>
<dbReference type="Proteomes" id="UP000218767">
    <property type="component" value="Unassembled WGS sequence"/>
</dbReference>
<keyword evidence="1" id="KW-0732">Signal</keyword>
<accession>A0A2A4XHM4</accession>
<evidence type="ECO:0000313" key="3">
    <source>
        <dbReference type="Proteomes" id="UP000218767"/>
    </source>
</evidence>
<feature type="signal peptide" evidence="1">
    <location>
        <begin position="1"/>
        <end position="23"/>
    </location>
</feature>
<reference evidence="3" key="1">
    <citation type="submission" date="2017-08" db="EMBL/GenBank/DDBJ databases">
        <title>A dynamic microbial community with high functional redundancy inhabits the cold, oxic subseafloor aquifer.</title>
        <authorList>
            <person name="Tully B.J."/>
            <person name="Wheat C.G."/>
            <person name="Glazer B.T."/>
            <person name="Huber J.A."/>
        </authorList>
    </citation>
    <scope>NUCLEOTIDE SEQUENCE [LARGE SCALE GENOMIC DNA]</scope>
</reference>
<name>A0A2A4XHM4_9GAMM</name>
<comment type="caution">
    <text evidence="2">The sequence shown here is derived from an EMBL/GenBank/DDBJ whole genome shotgun (WGS) entry which is preliminary data.</text>
</comment>
<protein>
    <submittedName>
        <fullName evidence="2">Uncharacterized protein</fullName>
    </submittedName>
</protein>
<evidence type="ECO:0000313" key="2">
    <source>
        <dbReference type="EMBL" id="PCI82123.1"/>
    </source>
</evidence>
<dbReference type="EMBL" id="NVUL01000002">
    <property type="protein sequence ID" value="PCI82123.1"/>
    <property type="molecule type" value="Genomic_DNA"/>
</dbReference>
<feature type="chain" id="PRO_5012992057" evidence="1">
    <location>
        <begin position="24"/>
        <end position="338"/>
    </location>
</feature>
<organism evidence="2 3">
    <name type="scientific">SAR86 cluster bacterium</name>
    <dbReference type="NCBI Taxonomy" id="2030880"/>
    <lineage>
        <taxon>Bacteria</taxon>
        <taxon>Pseudomonadati</taxon>
        <taxon>Pseudomonadota</taxon>
        <taxon>Gammaproteobacteria</taxon>
        <taxon>SAR86 cluster</taxon>
    </lineage>
</organism>
<sequence length="338" mass="37910">MRVRKVLPLVALSCALFSGLEIAAQEWSVPRTEAGHPDLQGYWINNKNVVFERPVELGDKRFYTEEEAQALIDAAVERQRVRVLPADPDRPAPPVGEVISNVADANFHPDLYTQQAIVNGEYRTSIVIDPPNGRIAFREGATDIHGERLAEGFEQFDGPESRTANERCLNYPGQLPLVVQIGPEDSKTLQILQTEDHVLLNAEYNTGLRAVPLNQTQRNITWPQWMGTSTGKWDGDSLVVHTKNFRPEQSHRRILTSGELQITEVYTLVSENELLYRFTYTDPVTLAQPFTGEIPLARMAEGQRTYESACHEGNYSIVGVLAGARRQEADEESRSANQ</sequence>
<proteinExistence type="predicted"/>
<gene>
    <name evidence="2" type="ORF">COB20_00515</name>
</gene>